<dbReference type="EMBL" id="JZDQ02000007">
    <property type="protein sequence ID" value="OIJ27731.1"/>
    <property type="molecule type" value="Genomic_DNA"/>
</dbReference>
<dbReference type="Gene3D" id="3.40.50.1010">
    <property type="entry name" value="5'-nuclease"/>
    <property type="match status" value="1"/>
</dbReference>
<dbReference type="PANTHER" id="PTHR42646:SF2">
    <property type="entry name" value="5'-3' EXONUCLEASE FAMILY PROTEIN"/>
    <property type="match status" value="1"/>
</dbReference>
<comment type="function">
    <text evidence="5">5'-3' exonuclease acting preferentially on double-stranded DNA.</text>
</comment>
<evidence type="ECO:0000256" key="4">
    <source>
        <dbReference type="ARBA" id="ARBA00023125"/>
    </source>
</evidence>
<dbReference type="GO" id="GO:0003677">
    <property type="term" value="F:DNA binding"/>
    <property type="evidence" value="ECO:0007669"/>
    <property type="project" value="UniProtKB-KW"/>
</dbReference>
<dbReference type="STRING" id="1844.UG56_006635"/>
<comment type="caution">
    <text evidence="8">The sequence shown here is derived from an EMBL/GenBank/DDBJ whole genome shotgun (WGS) entry which is preliminary data.</text>
</comment>
<keyword evidence="1" id="KW-0540">Nuclease</keyword>
<dbReference type="Gene3D" id="1.10.150.20">
    <property type="entry name" value="5' to 3' exonuclease, C-terminal subdomain"/>
    <property type="match status" value="1"/>
</dbReference>
<dbReference type="SUPFAM" id="SSF47807">
    <property type="entry name" value="5' to 3' exonuclease, C-terminal subdomain"/>
    <property type="match status" value="1"/>
</dbReference>
<evidence type="ECO:0000256" key="3">
    <source>
        <dbReference type="ARBA" id="ARBA00022839"/>
    </source>
</evidence>
<protein>
    <recommendedName>
        <fullName evidence="6">5'-3' exonuclease</fullName>
    </recommendedName>
</protein>
<dbReference type="InterPro" id="IPR020045">
    <property type="entry name" value="DNA_polI_H3TH"/>
</dbReference>
<dbReference type="SUPFAM" id="SSF88723">
    <property type="entry name" value="PIN domain-like"/>
    <property type="match status" value="1"/>
</dbReference>
<dbReference type="Pfam" id="PF01367">
    <property type="entry name" value="5_3_exonuc"/>
    <property type="match status" value="1"/>
</dbReference>
<dbReference type="SMART" id="SM00279">
    <property type="entry name" value="HhH2"/>
    <property type="match status" value="1"/>
</dbReference>
<dbReference type="InterPro" id="IPR002421">
    <property type="entry name" value="5-3_exonuclease"/>
</dbReference>
<dbReference type="GO" id="GO:0033567">
    <property type="term" value="P:DNA replication, Okazaki fragment processing"/>
    <property type="evidence" value="ECO:0007669"/>
    <property type="project" value="InterPro"/>
</dbReference>
<dbReference type="CDD" id="cd09898">
    <property type="entry name" value="H3TH_53EXO"/>
    <property type="match status" value="1"/>
</dbReference>
<evidence type="ECO:0000313" key="8">
    <source>
        <dbReference type="EMBL" id="OIJ27731.1"/>
    </source>
</evidence>
<accession>A0A1J4N886</accession>
<dbReference type="Pfam" id="PF02739">
    <property type="entry name" value="5_3_exonuc_N"/>
    <property type="match status" value="1"/>
</dbReference>
<dbReference type="InterPro" id="IPR029060">
    <property type="entry name" value="PIN-like_dom_sf"/>
</dbReference>
<keyword evidence="9" id="KW-1185">Reference proteome</keyword>
<evidence type="ECO:0000313" key="9">
    <source>
        <dbReference type="Proteomes" id="UP000033772"/>
    </source>
</evidence>
<dbReference type="GO" id="GO:0008409">
    <property type="term" value="F:5'-3' exonuclease activity"/>
    <property type="evidence" value="ECO:0007669"/>
    <property type="project" value="InterPro"/>
</dbReference>
<name>A0A1J4N886_9ACTN</name>
<sequence length="287" mass="30661">MLRQILDSIDAFAPDAVLFGLDDRTASVRRDAYPAYKAGRAEKDPMLVEQLGRAGAMLDALGLATHTPPGLEADDVNASGAAWAGRNGWDCVVITSDRDAFALISEHTRVLRLINGGINGSPLLTPARLYSMYGVPAARYLEFAALRGDASDNLPGVSGIGEKTAAALLDQVGPMDGIWSDISDNDGRKVTEILDAWAADTGVRRIGSRVVRALSAPGARERYDFNLRMMTCRDDLDLRLTPDIPGTPGLLPLDIDRVTRVVGFLGVEATTAVAQRVLSTNPASTGW</sequence>
<evidence type="ECO:0000256" key="5">
    <source>
        <dbReference type="ARBA" id="ARBA00049957"/>
    </source>
</evidence>
<evidence type="ECO:0000256" key="2">
    <source>
        <dbReference type="ARBA" id="ARBA00022801"/>
    </source>
</evidence>
<dbReference type="InterPro" id="IPR020046">
    <property type="entry name" value="5-3_exonucl_a-hlix_arch_N"/>
</dbReference>
<reference evidence="8" key="1">
    <citation type="submission" date="2016-10" db="EMBL/GenBank/DDBJ databases">
        <title>Draft Genome Sequence of Nocardioides luteus Strain BAFB, an Alkane-Degrading Bacterium Isolated from JP-7 Polluted Soil.</title>
        <authorList>
            <person name="Brown L."/>
            <person name="Ruiz O.N."/>
            <person name="Gunasekera T."/>
        </authorList>
    </citation>
    <scope>NUCLEOTIDE SEQUENCE [LARGE SCALE GENOMIC DNA]</scope>
    <source>
        <strain evidence="8">BAFB</strain>
    </source>
</reference>
<dbReference type="InterPro" id="IPR008918">
    <property type="entry name" value="HhH2"/>
</dbReference>
<dbReference type="CDD" id="cd09859">
    <property type="entry name" value="PIN_53EXO"/>
    <property type="match status" value="1"/>
</dbReference>
<dbReference type="Proteomes" id="UP000033772">
    <property type="component" value="Unassembled WGS sequence"/>
</dbReference>
<dbReference type="GO" id="GO:0017108">
    <property type="term" value="F:5'-flap endonuclease activity"/>
    <property type="evidence" value="ECO:0007669"/>
    <property type="project" value="InterPro"/>
</dbReference>
<dbReference type="PANTHER" id="PTHR42646">
    <property type="entry name" value="FLAP ENDONUCLEASE XNI"/>
    <property type="match status" value="1"/>
</dbReference>
<evidence type="ECO:0000256" key="1">
    <source>
        <dbReference type="ARBA" id="ARBA00022722"/>
    </source>
</evidence>
<gene>
    <name evidence="8" type="ORF">UG56_006635</name>
</gene>
<dbReference type="AlphaFoldDB" id="A0A1J4N886"/>
<keyword evidence="3 8" id="KW-0269">Exonuclease</keyword>
<feature type="domain" description="5'-3' exonuclease" evidence="7">
    <location>
        <begin position="1"/>
        <end position="248"/>
    </location>
</feature>
<dbReference type="InterPro" id="IPR036279">
    <property type="entry name" value="5-3_exonuclease_C_sf"/>
</dbReference>
<dbReference type="InterPro" id="IPR038969">
    <property type="entry name" value="FEN"/>
</dbReference>
<evidence type="ECO:0000259" key="7">
    <source>
        <dbReference type="SMART" id="SM00475"/>
    </source>
</evidence>
<proteinExistence type="predicted"/>
<dbReference type="SMART" id="SM00475">
    <property type="entry name" value="53EXOc"/>
    <property type="match status" value="1"/>
</dbReference>
<keyword evidence="4" id="KW-0238">DNA-binding</keyword>
<evidence type="ECO:0000256" key="6">
    <source>
        <dbReference type="ARBA" id="ARBA00050026"/>
    </source>
</evidence>
<organism evidence="8 9">
    <name type="scientific">Nocardioides luteus</name>
    <dbReference type="NCBI Taxonomy" id="1844"/>
    <lineage>
        <taxon>Bacteria</taxon>
        <taxon>Bacillati</taxon>
        <taxon>Actinomycetota</taxon>
        <taxon>Actinomycetes</taxon>
        <taxon>Propionibacteriales</taxon>
        <taxon>Nocardioidaceae</taxon>
        <taxon>Nocardioides</taxon>
    </lineage>
</organism>
<keyword evidence="2" id="KW-0378">Hydrolase</keyword>